<dbReference type="InterPro" id="IPR006311">
    <property type="entry name" value="TAT_signal"/>
</dbReference>
<dbReference type="OrthoDB" id="190728at2157"/>
<dbReference type="RefSeq" id="WP_179911169.1">
    <property type="nucleotide sequence ID" value="NZ_CP058910.1"/>
</dbReference>
<dbReference type="AlphaFoldDB" id="A0A7D5P8X8"/>
<dbReference type="GeneID" id="56077799"/>
<dbReference type="KEGG" id="hrr:HZS55_08010"/>
<dbReference type="EMBL" id="CP058910">
    <property type="protein sequence ID" value="QLH77240.1"/>
    <property type="molecule type" value="Genomic_DNA"/>
</dbReference>
<gene>
    <name evidence="1" type="ORF">HZS55_08010</name>
</gene>
<protein>
    <submittedName>
        <fullName evidence="1">Uncharacterized protein</fullName>
    </submittedName>
</protein>
<dbReference type="PROSITE" id="PS51318">
    <property type="entry name" value="TAT"/>
    <property type="match status" value="1"/>
</dbReference>
<reference evidence="1 2" key="1">
    <citation type="submission" date="2020-07" db="EMBL/GenBank/DDBJ databases">
        <title>Halosimplex pelagicum sp. nov. and Halosimplex rubrum sp. nov., isolated from salted brown alga Laminaria, and emended description of the genus Halosimplex.</title>
        <authorList>
            <person name="Cui H."/>
        </authorList>
    </citation>
    <scope>NUCLEOTIDE SEQUENCE [LARGE SCALE GENOMIC DNA]</scope>
    <source>
        <strain evidence="1 2">R27</strain>
    </source>
</reference>
<keyword evidence="2" id="KW-1185">Reference proteome</keyword>
<name>A0A7D5P8X8_9EURY</name>
<proteinExistence type="predicted"/>
<sequence>MTGEQQSRRRVLKRGLALATAGIAGCSSLGPVGGVGGSGPIQGTSVSGASLVVDLREDHEVTKLNLIGPSGSRFRSTDVATGATSAELGLFDYRRGWHYTPGEHSLVAIADGDEVASKTLSLEPTLKITDIEPYSGGRPTPSNRANLLVTVENTGTGPTWVYYVGYENALNRDANHIPTNNYAKTVPLQNLDKPESKNDVILEPGSDSELLGMDSPFLLTNEDQCDNQRVELSILVLSGIGSNAEKQLRATLTGERISANFASTCSDISVNRVERTSEKDE</sequence>
<dbReference type="Proteomes" id="UP000509667">
    <property type="component" value="Chromosome"/>
</dbReference>
<organism evidence="1 2">
    <name type="scientific">Halosimplex rubrum</name>
    <dbReference type="NCBI Taxonomy" id="869889"/>
    <lineage>
        <taxon>Archaea</taxon>
        <taxon>Methanobacteriati</taxon>
        <taxon>Methanobacteriota</taxon>
        <taxon>Stenosarchaea group</taxon>
        <taxon>Halobacteria</taxon>
        <taxon>Halobacteriales</taxon>
        <taxon>Haloarculaceae</taxon>
        <taxon>Halosimplex</taxon>
    </lineage>
</organism>
<evidence type="ECO:0000313" key="1">
    <source>
        <dbReference type="EMBL" id="QLH77240.1"/>
    </source>
</evidence>
<evidence type="ECO:0000313" key="2">
    <source>
        <dbReference type="Proteomes" id="UP000509667"/>
    </source>
</evidence>
<accession>A0A7D5P8X8</accession>